<proteinExistence type="predicted"/>
<organism evidence="2 3">
    <name type="scientific">Clostridium estertheticum</name>
    <dbReference type="NCBI Taxonomy" id="238834"/>
    <lineage>
        <taxon>Bacteria</taxon>
        <taxon>Bacillati</taxon>
        <taxon>Bacillota</taxon>
        <taxon>Clostridia</taxon>
        <taxon>Eubacteriales</taxon>
        <taxon>Clostridiaceae</taxon>
        <taxon>Clostridium</taxon>
    </lineage>
</organism>
<dbReference type="InterPro" id="IPR052509">
    <property type="entry name" value="Metal_resp_DNA-bind_regulator"/>
</dbReference>
<accession>A0A5N7IJT4</accession>
<comment type="caution">
    <text evidence="2">The sequence shown here is derived from an EMBL/GenBank/DDBJ whole genome shotgun (WGS) entry which is preliminary data.</text>
</comment>
<dbReference type="PANTHER" id="PTHR33169">
    <property type="entry name" value="PADR-FAMILY TRANSCRIPTIONAL REGULATOR"/>
    <property type="match status" value="1"/>
</dbReference>
<feature type="domain" description="Transcription regulator PadR N-terminal" evidence="1">
    <location>
        <begin position="18"/>
        <end position="67"/>
    </location>
</feature>
<dbReference type="PANTHER" id="PTHR33169:SF25">
    <property type="entry name" value="DNA-BINDING PROTEIN YIZB-RELATED"/>
    <property type="match status" value="1"/>
</dbReference>
<dbReference type="Gene3D" id="1.10.10.10">
    <property type="entry name" value="Winged helix-like DNA-binding domain superfamily/Winged helix DNA-binding domain"/>
    <property type="match status" value="1"/>
</dbReference>
<gene>
    <name evidence="2" type="ORF">E4V82_03885</name>
</gene>
<sequence>MTLIFNKEILKGSIYILLLALLSNNDSYGYQIAMQIKLKSRGDYEISEGTLYLALKRLETNEYVQSYLLIFNNS</sequence>
<evidence type="ECO:0000313" key="2">
    <source>
        <dbReference type="EMBL" id="MPQ61249.1"/>
    </source>
</evidence>
<dbReference type="SUPFAM" id="SSF46785">
    <property type="entry name" value="Winged helix' DNA-binding domain"/>
    <property type="match status" value="1"/>
</dbReference>
<dbReference type="AlphaFoldDB" id="A0A5N7IJT4"/>
<dbReference type="Proteomes" id="UP000342249">
    <property type="component" value="Unassembled WGS sequence"/>
</dbReference>
<evidence type="ECO:0000259" key="1">
    <source>
        <dbReference type="Pfam" id="PF03551"/>
    </source>
</evidence>
<reference evidence="2 3" key="1">
    <citation type="journal article" date="2019" name="Lett. Appl. Microbiol.">
        <title>A case of 'blown pack' spoilage of vacuum-packaged pork likely associated with Clostridium estertheticum in Canada.</title>
        <authorList>
            <person name="Zhang P."/>
            <person name="Ward P."/>
            <person name="McMullen L.M."/>
            <person name="Yang X."/>
        </authorList>
    </citation>
    <scope>NUCLEOTIDE SEQUENCE [LARGE SCALE GENOMIC DNA]</scope>
    <source>
        <strain evidence="2 3">MA19</strain>
    </source>
</reference>
<evidence type="ECO:0000313" key="3">
    <source>
        <dbReference type="Proteomes" id="UP000342249"/>
    </source>
</evidence>
<dbReference type="Pfam" id="PF03551">
    <property type="entry name" value="PadR"/>
    <property type="match status" value="1"/>
</dbReference>
<dbReference type="InterPro" id="IPR036390">
    <property type="entry name" value="WH_DNA-bd_sf"/>
</dbReference>
<dbReference type="EMBL" id="SPSF01000014">
    <property type="protein sequence ID" value="MPQ61249.1"/>
    <property type="molecule type" value="Genomic_DNA"/>
</dbReference>
<protein>
    <recommendedName>
        <fullName evidence="1">Transcription regulator PadR N-terminal domain-containing protein</fullName>
    </recommendedName>
</protein>
<dbReference type="RefSeq" id="WP_152750583.1">
    <property type="nucleotide sequence ID" value="NZ_SPSE01000015.1"/>
</dbReference>
<dbReference type="InterPro" id="IPR036388">
    <property type="entry name" value="WH-like_DNA-bd_sf"/>
</dbReference>
<name>A0A5N7IJT4_9CLOT</name>
<dbReference type="InterPro" id="IPR005149">
    <property type="entry name" value="Tscrpt_reg_PadR_N"/>
</dbReference>